<keyword evidence="7" id="KW-0067">ATP-binding</keyword>
<dbReference type="Pfam" id="PF07730">
    <property type="entry name" value="HisKA_3"/>
    <property type="match status" value="1"/>
</dbReference>
<evidence type="ECO:0000313" key="13">
    <source>
        <dbReference type="Proteomes" id="UP000189777"/>
    </source>
</evidence>
<reference evidence="12 13" key="1">
    <citation type="submission" date="2017-02" db="EMBL/GenBank/DDBJ databases">
        <authorList>
            <person name="Peterson S.W."/>
        </authorList>
    </citation>
    <scope>NUCLEOTIDE SEQUENCE [LARGE SCALE GENOMIC DNA]</scope>
    <source>
        <strain evidence="12 13">DSM 21481</strain>
    </source>
</reference>
<feature type="transmembrane region" description="Helical" evidence="10">
    <location>
        <begin position="148"/>
        <end position="167"/>
    </location>
</feature>
<sequence length="463" mass="48787">MSWIERMGRWFEAHRFAVDLTTTLLLAGLMLASATDLYASDPDLSRTASISWTVALLVPLPWRRTRPVPSAVAVFAVALAHMLVGYPMIMPGDLLVLVALFSVTVYGPTWAHVTAICATAVGSVIVLPVAVAVSTLGGLRAAGIAEMLPIGIFCLVTALAVWAFALARRSRRVTMDALRDRAHRLEIERDQQARISAAAERARIAREMHDIVAHSLSIVVAQADGGRYAAASDPPAAVRALGTISETGRTALTDMRRLLGVLRSQDDEEAARDDAPGGATTPTGGGTAGARPPAPPTREEPRAARPAPQPGVGDIEDLVVQARDGGQRVSLVRVGEPRALPAGMGLTLYRVCQESLTNVRKHAGPDPAVTVSVRWTSSTVELEVLDDGRGAAATEHDPGFGLRGMRERANLYGGTLETGPRRGGGFRVHLELPLPGVPVVAAPPTTSSTTSSATSSATSQEDA</sequence>
<evidence type="ECO:0000256" key="10">
    <source>
        <dbReference type="SAM" id="Phobius"/>
    </source>
</evidence>
<dbReference type="RefSeq" id="WP_079569982.1">
    <property type="nucleotide sequence ID" value="NZ_FUZQ01000001.1"/>
</dbReference>
<dbReference type="Gene3D" id="1.20.5.1930">
    <property type="match status" value="1"/>
</dbReference>
<dbReference type="InterPro" id="IPR050482">
    <property type="entry name" value="Sensor_HK_TwoCompSys"/>
</dbReference>
<dbReference type="SMART" id="SM00387">
    <property type="entry name" value="HATPase_c"/>
    <property type="match status" value="1"/>
</dbReference>
<dbReference type="STRING" id="526729.SAMN04324258_0273"/>
<evidence type="ECO:0000256" key="6">
    <source>
        <dbReference type="ARBA" id="ARBA00022777"/>
    </source>
</evidence>
<dbReference type="PANTHER" id="PTHR24421:SF10">
    <property type="entry name" value="NITRATE_NITRITE SENSOR PROTEIN NARQ"/>
    <property type="match status" value="1"/>
</dbReference>
<evidence type="ECO:0000256" key="1">
    <source>
        <dbReference type="ARBA" id="ARBA00000085"/>
    </source>
</evidence>
<dbReference type="OrthoDB" id="227596at2"/>
<keyword evidence="6 12" id="KW-0418">Kinase</keyword>
<evidence type="ECO:0000256" key="2">
    <source>
        <dbReference type="ARBA" id="ARBA00012438"/>
    </source>
</evidence>
<dbReference type="GO" id="GO:0016020">
    <property type="term" value="C:membrane"/>
    <property type="evidence" value="ECO:0007669"/>
    <property type="project" value="InterPro"/>
</dbReference>
<dbReference type="CDD" id="cd16917">
    <property type="entry name" value="HATPase_UhpB-NarQ-NarX-like"/>
    <property type="match status" value="1"/>
</dbReference>
<keyword evidence="8" id="KW-0902">Two-component regulatory system</keyword>
<dbReference type="GO" id="GO:0000155">
    <property type="term" value="F:phosphorelay sensor kinase activity"/>
    <property type="evidence" value="ECO:0007669"/>
    <property type="project" value="InterPro"/>
</dbReference>
<dbReference type="InterPro" id="IPR055558">
    <property type="entry name" value="DUF7134"/>
</dbReference>
<feature type="transmembrane region" description="Helical" evidence="10">
    <location>
        <begin position="69"/>
        <end position="89"/>
    </location>
</feature>
<keyword evidence="10" id="KW-0812">Transmembrane</keyword>
<dbReference type="PANTHER" id="PTHR24421">
    <property type="entry name" value="NITRATE/NITRITE SENSOR PROTEIN NARX-RELATED"/>
    <property type="match status" value="1"/>
</dbReference>
<feature type="transmembrane region" description="Helical" evidence="10">
    <location>
        <begin position="109"/>
        <end position="136"/>
    </location>
</feature>
<dbReference type="GO" id="GO:0005524">
    <property type="term" value="F:ATP binding"/>
    <property type="evidence" value="ECO:0007669"/>
    <property type="project" value="UniProtKB-KW"/>
</dbReference>
<gene>
    <name evidence="12" type="ORF">SAMN04324258_0273</name>
</gene>
<comment type="catalytic activity">
    <reaction evidence="1">
        <text>ATP + protein L-histidine = ADP + protein N-phospho-L-histidine.</text>
        <dbReference type="EC" id="2.7.13.3"/>
    </reaction>
</comment>
<keyword evidence="10" id="KW-1133">Transmembrane helix</keyword>
<name>A0A1T5IB20_9MICO</name>
<dbReference type="PROSITE" id="PS50109">
    <property type="entry name" value="HIS_KIN"/>
    <property type="match status" value="1"/>
</dbReference>
<feature type="region of interest" description="Disordered" evidence="9">
    <location>
        <begin position="440"/>
        <end position="463"/>
    </location>
</feature>
<keyword evidence="4" id="KW-0808">Transferase</keyword>
<organism evidence="12 13">
    <name type="scientific">Krasilnikoviella flava</name>
    <dbReference type="NCBI Taxonomy" id="526729"/>
    <lineage>
        <taxon>Bacteria</taxon>
        <taxon>Bacillati</taxon>
        <taxon>Actinomycetota</taxon>
        <taxon>Actinomycetes</taxon>
        <taxon>Micrococcales</taxon>
        <taxon>Promicromonosporaceae</taxon>
        <taxon>Krasilnikoviella</taxon>
    </lineage>
</organism>
<evidence type="ECO:0000256" key="5">
    <source>
        <dbReference type="ARBA" id="ARBA00022741"/>
    </source>
</evidence>
<feature type="domain" description="Histidine kinase" evidence="11">
    <location>
        <begin position="348"/>
        <end position="436"/>
    </location>
</feature>
<evidence type="ECO:0000313" key="12">
    <source>
        <dbReference type="EMBL" id="SKC36359.1"/>
    </source>
</evidence>
<dbReference type="InterPro" id="IPR036890">
    <property type="entry name" value="HATPase_C_sf"/>
</dbReference>
<dbReference type="SUPFAM" id="SSF55874">
    <property type="entry name" value="ATPase domain of HSP90 chaperone/DNA topoisomerase II/histidine kinase"/>
    <property type="match status" value="1"/>
</dbReference>
<dbReference type="InterPro" id="IPR003594">
    <property type="entry name" value="HATPase_dom"/>
</dbReference>
<dbReference type="GO" id="GO:0046983">
    <property type="term" value="F:protein dimerization activity"/>
    <property type="evidence" value="ECO:0007669"/>
    <property type="project" value="InterPro"/>
</dbReference>
<evidence type="ECO:0000256" key="9">
    <source>
        <dbReference type="SAM" id="MobiDB-lite"/>
    </source>
</evidence>
<dbReference type="EC" id="2.7.13.3" evidence="2"/>
<keyword evidence="13" id="KW-1185">Reference proteome</keyword>
<keyword evidence="5" id="KW-0547">Nucleotide-binding</keyword>
<evidence type="ECO:0000256" key="7">
    <source>
        <dbReference type="ARBA" id="ARBA00022840"/>
    </source>
</evidence>
<proteinExistence type="predicted"/>
<dbReference type="Gene3D" id="3.30.565.10">
    <property type="entry name" value="Histidine kinase-like ATPase, C-terminal domain"/>
    <property type="match status" value="1"/>
</dbReference>
<keyword evidence="10" id="KW-0472">Membrane</keyword>
<dbReference type="AlphaFoldDB" id="A0A1T5IB20"/>
<evidence type="ECO:0000259" key="11">
    <source>
        <dbReference type="PROSITE" id="PS50109"/>
    </source>
</evidence>
<dbReference type="InterPro" id="IPR011712">
    <property type="entry name" value="Sig_transdc_His_kin_sub3_dim/P"/>
</dbReference>
<dbReference type="Proteomes" id="UP000189777">
    <property type="component" value="Unassembled WGS sequence"/>
</dbReference>
<keyword evidence="3" id="KW-0597">Phosphoprotein</keyword>
<protein>
    <recommendedName>
        <fullName evidence="2">histidine kinase</fullName>
        <ecNumber evidence="2">2.7.13.3</ecNumber>
    </recommendedName>
</protein>
<evidence type="ECO:0000256" key="4">
    <source>
        <dbReference type="ARBA" id="ARBA00022679"/>
    </source>
</evidence>
<dbReference type="Pfam" id="PF02518">
    <property type="entry name" value="HATPase_c"/>
    <property type="match status" value="1"/>
</dbReference>
<evidence type="ECO:0000256" key="3">
    <source>
        <dbReference type="ARBA" id="ARBA00022553"/>
    </source>
</evidence>
<evidence type="ECO:0000256" key="8">
    <source>
        <dbReference type="ARBA" id="ARBA00023012"/>
    </source>
</evidence>
<dbReference type="EMBL" id="FUZQ01000001">
    <property type="protein sequence ID" value="SKC36359.1"/>
    <property type="molecule type" value="Genomic_DNA"/>
</dbReference>
<dbReference type="InterPro" id="IPR005467">
    <property type="entry name" value="His_kinase_dom"/>
</dbReference>
<accession>A0A1T5IB20</accession>
<feature type="region of interest" description="Disordered" evidence="9">
    <location>
        <begin position="264"/>
        <end position="314"/>
    </location>
</feature>
<dbReference type="Pfam" id="PF23539">
    <property type="entry name" value="DUF7134"/>
    <property type="match status" value="1"/>
</dbReference>